<dbReference type="RefSeq" id="XP_025545926.1">
    <property type="nucleotide sequence ID" value="XM_025698762.1"/>
</dbReference>
<dbReference type="VEuPathDB" id="FungiDB:BO97DRAFT_447318"/>
<reference evidence="4 5" key="1">
    <citation type="submission" date="2018-02" db="EMBL/GenBank/DDBJ databases">
        <title>The genomes of Aspergillus section Nigri reveals drivers in fungal speciation.</title>
        <authorList>
            <consortium name="DOE Joint Genome Institute"/>
            <person name="Vesth T.C."/>
            <person name="Nybo J."/>
            <person name="Theobald S."/>
            <person name="Brandl J."/>
            <person name="Frisvad J.C."/>
            <person name="Nielsen K.F."/>
            <person name="Lyhne E.K."/>
            <person name="Kogle M.E."/>
            <person name="Kuo A."/>
            <person name="Riley R."/>
            <person name="Clum A."/>
            <person name="Nolan M."/>
            <person name="Lipzen A."/>
            <person name="Salamov A."/>
            <person name="Henrissat B."/>
            <person name="Wiebenga A."/>
            <person name="De vries R.P."/>
            <person name="Grigoriev I.V."/>
            <person name="Mortensen U.H."/>
            <person name="Andersen M.R."/>
            <person name="Baker S.E."/>
        </authorList>
    </citation>
    <scope>NUCLEOTIDE SEQUENCE [LARGE SCALE GENOMIC DNA]</scope>
    <source>
        <strain evidence="4 5">CBS 101889</strain>
    </source>
</reference>
<gene>
    <name evidence="4" type="ORF">BO97DRAFT_447318</name>
</gene>
<sequence>MKIPRWSMSMGVILLALQTRATSALEFTSACSPVIQENTISFFSHAPLTFSFEIPSASACATRCGEVSSCRAWLYSSSGKECQLYREQPRSQAKNPLFISGLCTGSSSAESPQVSITSSSRIRVSSHGLNQPQQPTPSTPAKRNGSEHLHRRHDHDLRHQHHHHHHGT</sequence>
<organism evidence="4 5">
    <name type="scientific">Aspergillus homomorphus (strain CBS 101889)</name>
    <dbReference type="NCBI Taxonomy" id="1450537"/>
    <lineage>
        <taxon>Eukaryota</taxon>
        <taxon>Fungi</taxon>
        <taxon>Dikarya</taxon>
        <taxon>Ascomycota</taxon>
        <taxon>Pezizomycotina</taxon>
        <taxon>Eurotiomycetes</taxon>
        <taxon>Eurotiomycetidae</taxon>
        <taxon>Eurotiales</taxon>
        <taxon>Aspergillaceae</taxon>
        <taxon>Aspergillus</taxon>
        <taxon>Aspergillus subgen. Circumdati</taxon>
    </lineage>
</organism>
<evidence type="ECO:0000256" key="2">
    <source>
        <dbReference type="SAM" id="SignalP"/>
    </source>
</evidence>
<evidence type="ECO:0000313" key="4">
    <source>
        <dbReference type="EMBL" id="RAL06772.1"/>
    </source>
</evidence>
<dbReference type="InterPro" id="IPR003609">
    <property type="entry name" value="Pan_app"/>
</dbReference>
<dbReference type="SUPFAM" id="SSF57414">
    <property type="entry name" value="Hairpin loop containing domain-like"/>
    <property type="match status" value="1"/>
</dbReference>
<protein>
    <recommendedName>
        <fullName evidence="3">Apple domain-containing protein</fullName>
    </recommendedName>
</protein>
<proteinExistence type="predicted"/>
<evidence type="ECO:0000256" key="1">
    <source>
        <dbReference type="SAM" id="MobiDB-lite"/>
    </source>
</evidence>
<keyword evidence="5" id="KW-1185">Reference proteome</keyword>
<feature type="compositionally biased region" description="Low complexity" evidence="1">
    <location>
        <begin position="114"/>
        <end position="126"/>
    </location>
</feature>
<evidence type="ECO:0000259" key="3">
    <source>
        <dbReference type="PROSITE" id="PS50948"/>
    </source>
</evidence>
<dbReference type="PROSITE" id="PS50948">
    <property type="entry name" value="PAN"/>
    <property type="match status" value="1"/>
</dbReference>
<name>A0A395HFU3_ASPHC</name>
<dbReference type="GeneID" id="37203051"/>
<evidence type="ECO:0000313" key="5">
    <source>
        <dbReference type="Proteomes" id="UP000248961"/>
    </source>
</evidence>
<dbReference type="Pfam" id="PF00024">
    <property type="entry name" value="PAN_1"/>
    <property type="match status" value="1"/>
</dbReference>
<feature type="chain" id="PRO_5017330594" description="Apple domain-containing protein" evidence="2">
    <location>
        <begin position="25"/>
        <end position="168"/>
    </location>
</feature>
<feature type="region of interest" description="Disordered" evidence="1">
    <location>
        <begin position="105"/>
        <end position="150"/>
    </location>
</feature>
<dbReference type="OrthoDB" id="4510367at2759"/>
<accession>A0A395HFU3</accession>
<dbReference type="EMBL" id="KZ824354">
    <property type="protein sequence ID" value="RAL06772.1"/>
    <property type="molecule type" value="Genomic_DNA"/>
</dbReference>
<feature type="domain" description="Apple" evidence="3">
    <location>
        <begin position="31"/>
        <end position="103"/>
    </location>
</feature>
<dbReference type="Gene3D" id="3.50.4.10">
    <property type="entry name" value="Hepatocyte Growth Factor"/>
    <property type="match status" value="1"/>
</dbReference>
<feature type="signal peptide" evidence="2">
    <location>
        <begin position="1"/>
        <end position="24"/>
    </location>
</feature>
<dbReference type="Proteomes" id="UP000248961">
    <property type="component" value="Unassembled WGS sequence"/>
</dbReference>
<dbReference type="AlphaFoldDB" id="A0A395HFU3"/>
<keyword evidence="2" id="KW-0732">Signal</keyword>